<organism evidence="1 2">
    <name type="scientific">Methylobacterium soli</name>
    <dbReference type="NCBI Taxonomy" id="553447"/>
    <lineage>
        <taxon>Bacteria</taxon>
        <taxon>Pseudomonadati</taxon>
        <taxon>Pseudomonadota</taxon>
        <taxon>Alphaproteobacteria</taxon>
        <taxon>Hyphomicrobiales</taxon>
        <taxon>Methylobacteriaceae</taxon>
        <taxon>Methylobacterium</taxon>
    </lineage>
</organism>
<proteinExistence type="predicted"/>
<dbReference type="OrthoDB" id="8008592at2"/>
<reference evidence="1 2" key="1">
    <citation type="submission" date="2019-09" db="EMBL/GenBank/DDBJ databases">
        <title>YIM 48816 draft genome.</title>
        <authorList>
            <person name="Jiang L."/>
        </authorList>
    </citation>
    <scope>NUCLEOTIDE SEQUENCE [LARGE SCALE GENOMIC DNA]</scope>
    <source>
        <strain evidence="1 2">YIM 48816</strain>
    </source>
</reference>
<keyword evidence="2" id="KW-1185">Reference proteome</keyword>
<evidence type="ECO:0000313" key="2">
    <source>
        <dbReference type="Proteomes" id="UP000474159"/>
    </source>
</evidence>
<dbReference type="EMBL" id="VZZK01000081">
    <property type="protein sequence ID" value="KAB1068839.1"/>
    <property type="molecule type" value="Genomic_DNA"/>
</dbReference>
<sequence>MTASRTETLLDAAIRDVAHAEMRRARQIRLVAELEGPERALAQQVLAEIERTLAIARTHRSLLLSLEDDA</sequence>
<name>A0A6L3SS31_9HYPH</name>
<evidence type="ECO:0000313" key="1">
    <source>
        <dbReference type="EMBL" id="KAB1068839.1"/>
    </source>
</evidence>
<accession>A0A6L3SS31</accession>
<dbReference type="RefSeq" id="WP_151005733.1">
    <property type="nucleotide sequence ID" value="NZ_BPQY01000443.1"/>
</dbReference>
<dbReference type="Proteomes" id="UP000474159">
    <property type="component" value="Unassembled WGS sequence"/>
</dbReference>
<comment type="caution">
    <text evidence="1">The sequence shown here is derived from an EMBL/GenBank/DDBJ whole genome shotgun (WGS) entry which is preliminary data.</text>
</comment>
<dbReference type="AlphaFoldDB" id="A0A6L3SS31"/>
<gene>
    <name evidence="1" type="ORF">F6X53_31295</name>
</gene>
<protein>
    <submittedName>
        <fullName evidence="1">Uncharacterized protein</fullName>
    </submittedName>
</protein>